<dbReference type="InterPro" id="IPR012340">
    <property type="entry name" value="NA-bd_OB-fold"/>
</dbReference>
<reference evidence="2" key="1">
    <citation type="journal article" date="2000" name="J. Bacteriol.">
        <title>The LE1 bacteriophage replicates as a plasmid within Leptospira biflexa: construction of an L. biflexa-Escherichia coli shuttle vector.</title>
        <authorList>
            <person name="Saint Girons I."/>
            <person name="Bourhy P."/>
            <person name="Ottone C."/>
            <person name="Picardeau M."/>
            <person name="Yelton D."/>
            <person name="Hendrix R.W."/>
            <person name="Glaser P."/>
            <person name="Charon N."/>
        </authorList>
    </citation>
    <scope>NUCLEOTIDE SEQUENCE [LARGE SCALE GENOMIC DNA]</scope>
</reference>
<dbReference type="SUPFAM" id="SSF50249">
    <property type="entry name" value="Nucleic acid-binding proteins"/>
    <property type="match status" value="1"/>
</dbReference>
<evidence type="ECO:0008006" key="3">
    <source>
        <dbReference type="Google" id="ProtNLM"/>
    </source>
</evidence>
<proteinExistence type="predicted"/>
<name>Q6NDY0_9CAUD</name>
<organism evidence="1 2">
    <name type="scientific">Leptospira phage LE1</name>
    <dbReference type="NCBI Taxonomy" id="137511"/>
    <lineage>
        <taxon>Viruses</taxon>
        <taxon>Duplodnaviria</taxon>
        <taxon>Heunggongvirae</taxon>
        <taxon>Uroviricota</taxon>
        <taxon>Caudoviricetes</taxon>
        <taxon>Saintgironsvirus</taxon>
        <taxon>Saintgironsvirus LE1</taxon>
    </lineage>
</organism>
<gene>
    <name evidence="1" type="ORF">LE1-0063</name>
</gene>
<protein>
    <recommendedName>
        <fullName evidence="3">Single-stranded DNA-binding protein</fullName>
    </recommendedName>
</protein>
<dbReference type="Gene3D" id="2.40.50.140">
    <property type="entry name" value="Nucleic acid-binding proteins"/>
    <property type="match status" value="1"/>
</dbReference>
<keyword evidence="2" id="KW-1185">Reference proteome</keyword>
<dbReference type="EMBL" id="BX571876">
    <property type="protein sequence ID" value="CAE14761.1"/>
    <property type="molecule type" value="Genomic_DNA"/>
</dbReference>
<dbReference type="Proteomes" id="UP000509470">
    <property type="component" value="Segment"/>
</dbReference>
<sequence length="69" mass="8170">MNLKSDKGYYIDLECWNSALDKVEENDLIMVTGELDQNSWENKETGKRQYKFRVNVDACRNYGKEQTPF</sequence>
<evidence type="ECO:0000313" key="1">
    <source>
        <dbReference type="EMBL" id="CAE14761.1"/>
    </source>
</evidence>
<evidence type="ECO:0000313" key="2">
    <source>
        <dbReference type="Proteomes" id="UP000509470"/>
    </source>
</evidence>
<accession>Q6NDY0</accession>
<dbReference type="GO" id="GO:0003697">
    <property type="term" value="F:single-stranded DNA binding"/>
    <property type="evidence" value="ECO:0007669"/>
    <property type="project" value="InterPro"/>
</dbReference>